<accession>A0A5N6QGT9</accession>
<evidence type="ECO:0000256" key="2">
    <source>
        <dbReference type="PROSITE-ProRule" id="PRU00235"/>
    </source>
</evidence>
<feature type="repeat" description="RCC1" evidence="2">
    <location>
        <begin position="191"/>
        <end position="251"/>
    </location>
</feature>
<dbReference type="EMBL" id="CM017321">
    <property type="protein sequence ID" value="KAE7997594.1"/>
    <property type="molecule type" value="Genomic_DNA"/>
</dbReference>
<keyword evidence="1" id="KW-0677">Repeat</keyword>
<dbReference type="PANTHER" id="PTHR22870:SF395">
    <property type="entry name" value="UVB-RESISTANCE PROTEIN UVR8-RELATED"/>
    <property type="match status" value="1"/>
</dbReference>
<feature type="repeat" description="RCC1" evidence="2">
    <location>
        <begin position="354"/>
        <end position="417"/>
    </location>
</feature>
<evidence type="ECO:0000259" key="3">
    <source>
        <dbReference type="Pfam" id="PF25390"/>
    </source>
</evidence>
<dbReference type="Gene3D" id="2.130.10.30">
    <property type="entry name" value="Regulator of chromosome condensation 1/beta-lactamase-inhibitor protein II"/>
    <property type="match status" value="2"/>
</dbReference>
<feature type="repeat" description="RCC1" evidence="2">
    <location>
        <begin position="85"/>
        <end position="136"/>
    </location>
</feature>
<keyword evidence="5" id="KW-1185">Reference proteome</keyword>
<name>A0A5N6QGT9_9ROSI</name>
<dbReference type="PANTHER" id="PTHR22870">
    <property type="entry name" value="REGULATOR OF CHROMOSOME CONDENSATION"/>
    <property type="match status" value="1"/>
</dbReference>
<feature type="repeat" description="RCC1" evidence="2">
    <location>
        <begin position="137"/>
        <end position="190"/>
    </location>
</feature>
<dbReference type="Pfam" id="PF25390">
    <property type="entry name" value="WD40_RLD"/>
    <property type="match status" value="1"/>
</dbReference>
<sequence>MWNRGCGWQILRRLDLKTVIFRRWMSNEASGKRFAAVWGNGDYGRLGHGGLDSQWRPAICSSFRDQSLRAISCGGAHTLFLAEPGNVFATGLNDFGQLGVSDNKIYSTEPIEVSGLQKEIVQISAGYHHSCAITVDGELYMWGKNSNGQLGLGKRAAKVVPLPTKVECLNGVTIKMAALGSEHSVAVTDGGEALSWGLGDSGRLGHGHESSILGLFKNTSEYTPRLIKNLEGIKVKNVAAGLLHSACTDENGSVFIFGDRAVDKVGFAEVKNATARSMTSNLPYSEEVACGGYHTCVLTRSGELYTWGSNENGCLGIGSMDVFHLPERVQGPFLKSPVSKVSCGWKHTAAISEGNIFTWGWGGSHGTFSEDGLSSGGQLGHGSDVDYIEPMMIRFGKNVKALQISCGFNHTGAILEYT</sequence>
<dbReference type="InterPro" id="IPR000408">
    <property type="entry name" value="Reg_chr_condens"/>
</dbReference>
<feature type="repeat" description="RCC1" evidence="2">
    <location>
        <begin position="302"/>
        <end position="354"/>
    </location>
</feature>
<dbReference type="InterPro" id="IPR009091">
    <property type="entry name" value="RCC1/BLIP-II"/>
</dbReference>
<gene>
    <name evidence="4" type="ORF">FH972_002214</name>
</gene>
<dbReference type="Proteomes" id="UP000327013">
    <property type="component" value="Chromosome 1"/>
</dbReference>
<protein>
    <recommendedName>
        <fullName evidence="3">RCC1-like domain-containing protein</fullName>
    </recommendedName>
</protein>
<evidence type="ECO:0000313" key="4">
    <source>
        <dbReference type="EMBL" id="KAE7997594.1"/>
    </source>
</evidence>
<feature type="repeat" description="RCC1" evidence="2">
    <location>
        <begin position="33"/>
        <end position="84"/>
    </location>
</feature>
<proteinExistence type="predicted"/>
<dbReference type="InterPro" id="IPR058923">
    <property type="entry name" value="RCC1-like_dom"/>
</dbReference>
<evidence type="ECO:0000256" key="1">
    <source>
        <dbReference type="ARBA" id="ARBA00022737"/>
    </source>
</evidence>
<feature type="domain" description="RCC1-like" evidence="3">
    <location>
        <begin position="36"/>
        <end position="411"/>
    </location>
</feature>
<dbReference type="PRINTS" id="PR00633">
    <property type="entry name" value="RCCNDNSATION"/>
</dbReference>
<dbReference type="OrthoDB" id="8068875at2759"/>
<dbReference type="SUPFAM" id="SSF50985">
    <property type="entry name" value="RCC1/BLIP-II"/>
    <property type="match status" value="1"/>
</dbReference>
<evidence type="ECO:0000313" key="5">
    <source>
        <dbReference type="Proteomes" id="UP000327013"/>
    </source>
</evidence>
<dbReference type="PROSITE" id="PS50012">
    <property type="entry name" value="RCC1_3"/>
    <property type="match status" value="7"/>
</dbReference>
<reference evidence="4 5" key="1">
    <citation type="submission" date="2019-06" db="EMBL/GenBank/DDBJ databases">
        <title>A chromosomal-level reference genome of Carpinus fangiana (Coryloideae, Betulaceae).</title>
        <authorList>
            <person name="Yang X."/>
            <person name="Wang Z."/>
            <person name="Zhang L."/>
            <person name="Hao G."/>
            <person name="Liu J."/>
            <person name="Yang Y."/>
        </authorList>
    </citation>
    <scope>NUCLEOTIDE SEQUENCE [LARGE SCALE GENOMIC DNA]</scope>
    <source>
        <strain evidence="4">Cfa_2016G</strain>
        <tissue evidence="4">Leaf</tissue>
    </source>
</reference>
<dbReference type="AlphaFoldDB" id="A0A5N6QGT9"/>
<feature type="repeat" description="RCC1" evidence="2">
    <location>
        <begin position="252"/>
        <end position="301"/>
    </location>
</feature>
<dbReference type="InterPro" id="IPR051210">
    <property type="entry name" value="Ub_ligase/GEF_domain"/>
</dbReference>
<organism evidence="4 5">
    <name type="scientific">Carpinus fangiana</name>
    <dbReference type="NCBI Taxonomy" id="176857"/>
    <lineage>
        <taxon>Eukaryota</taxon>
        <taxon>Viridiplantae</taxon>
        <taxon>Streptophyta</taxon>
        <taxon>Embryophyta</taxon>
        <taxon>Tracheophyta</taxon>
        <taxon>Spermatophyta</taxon>
        <taxon>Magnoliopsida</taxon>
        <taxon>eudicotyledons</taxon>
        <taxon>Gunneridae</taxon>
        <taxon>Pentapetalae</taxon>
        <taxon>rosids</taxon>
        <taxon>fabids</taxon>
        <taxon>Fagales</taxon>
        <taxon>Betulaceae</taxon>
        <taxon>Carpinus</taxon>
    </lineage>
</organism>